<evidence type="ECO:0000313" key="12">
    <source>
        <dbReference type="EnsemblMetazoa" id="PPA27234.1"/>
    </source>
</evidence>
<accession>A0A2A6BI22</accession>
<organism evidence="12 13">
    <name type="scientific">Pristionchus pacificus</name>
    <name type="common">Parasitic nematode worm</name>
    <dbReference type="NCBI Taxonomy" id="54126"/>
    <lineage>
        <taxon>Eukaryota</taxon>
        <taxon>Metazoa</taxon>
        <taxon>Ecdysozoa</taxon>
        <taxon>Nematoda</taxon>
        <taxon>Chromadorea</taxon>
        <taxon>Rhabditida</taxon>
        <taxon>Rhabditina</taxon>
        <taxon>Diplogasteromorpha</taxon>
        <taxon>Diplogasteroidea</taxon>
        <taxon>Neodiplogasteridae</taxon>
        <taxon>Pristionchus</taxon>
    </lineage>
</organism>
<keyword evidence="4 11" id="KW-0732">Signal</keyword>
<dbReference type="Pfam" id="PF23608">
    <property type="entry name" value="Ig_ILCR1"/>
    <property type="match status" value="1"/>
</dbReference>
<dbReference type="InterPro" id="IPR057066">
    <property type="entry name" value="Ig_ILCR1"/>
</dbReference>
<dbReference type="PANTHER" id="PTHR15583:SF20">
    <property type="entry name" value="INTERLEUKIN CYTOKINE RECEPTOR-RELATED PROTEIN 1"/>
    <property type="match status" value="1"/>
</dbReference>
<keyword evidence="5 10" id="KW-1133">Transmembrane helix</keyword>
<feature type="transmembrane region" description="Helical" evidence="10">
    <location>
        <begin position="373"/>
        <end position="399"/>
    </location>
</feature>
<dbReference type="InterPro" id="IPR039465">
    <property type="entry name" value="IL-17_rcpt-like"/>
</dbReference>
<feature type="compositionally biased region" description="Acidic residues" evidence="9">
    <location>
        <begin position="715"/>
        <end position="728"/>
    </location>
</feature>
<gene>
    <name evidence="12" type="primary">WBGene00116788</name>
</gene>
<dbReference type="InterPro" id="IPR013568">
    <property type="entry name" value="SEFIR_dom"/>
</dbReference>
<dbReference type="AlphaFoldDB" id="A0A2A6BI22"/>
<dbReference type="InterPro" id="IPR038683">
    <property type="entry name" value="IL17RA/B_FnIII-like_1_sf"/>
</dbReference>
<evidence type="ECO:0000256" key="5">
    <source>
        <dbReference type="ARBA" id="ARBA00022989"/>
    </source>
</evidence>
<feature type="region of interest" description="Disordered" evidence="9">
    <location>
        <begin position="696"/>
        <end position="842"/>
    </location>
</feature>
<keyword evidence="6 10" id="KW-0472">Membrane</keyword>
<dbReference type="PROSITE" id="PS51534">
    <property type="entry name" value="SEFIR"/>
    <property type="match status" value="1"/>
</dbReference>
<feature type="compositionally biased region" description="Basic and acidic residues" evidence="9">
    <location>
        <begin position="769"/>
        <end position="802"/>
    </location>
</feature>
<evidence type="ECO:0000256" key="9">
    <source>
        <dbReference type="SAM" id="MobiDB-lite"/>
    </source>
</evidence>
<feature type="compositionally biased region" description="Basic and acidic residues" evidence="9">
    <location>
        <begin position="809"/>
        <end position="822"/>
    </location>
</feature>
<evidence type="ECO:0000256" key="4">
    <source>
        <dbReference type="ARBA" id="ARBA00022729"/>
    </source>
</evidence>
<dbReference type="GO" id="GO:0030368">
    <property type="term" value="F:interleukin-17 receptor activity"/>
    <property type="evidence" value="ECO:0000318"/>
    <property type="project" value="GO_Central"/>
</dbReference>
<evidence type="ECO:0000256" key="7">
    <source>
        <dbReference type="ARBA" id="ARBA00023170"/>
    </source>
</evidence>
<dbReference type="Gene3D" id="3.40.50.11530">
    <property type="match status" value="1"/>
</dbReference>
<dbReference type="EnsemblMetazoa" id="PPA27234.1">
    <property type="protein sequence ID" value="PPA27234.1"/>
    <property type="gene ID" value="WBGene00116788"/>
</dbReference>
<dbReference type="GO" id="GO:0043235">
    <property type="term" value="C:receptor complex"/>
    <property type="evidence" value="ECO:0007669"/>
    <property type="project" value="EnsemblMetazoa"/>
</dbReference>
<keyword evidence="7" id="KW-0675">Receptor</keyword>
<keyword evidence="2" id="KW-1003">Cell membrane</keyword>
<dbReference type="OrthoDB" id="5915222at2759"/>
<comment type="subcellular location">
    <subcellularLocation>
        <location evidence="1">Cell membrane</location>
        <topology evidence="1">Single-pass type I membrane protein</topology>
    </subcellularLocation>
</comment>
<sequence length="842" mass="92777">MREASSLVLLLLAAAATVSAAPTGNFDNSSLADELERSPTAAGADAPLLFAPDCADPHNDHVKCTVHEVLCDDVHAVPQVKKGDEPPEVHDLRVESYTKANSHGHEHQLHVDISWQMPMSNDSLRLRAFLLEVVPDEPNRDTFCYLLKVSENSGSDPWVPRFHFATTSLFSFSSNYSIRVKSLPRSINHAPMTQKRVTMMKDPGRASNDTNQCEGPASKAAAKWTASFRRIFLNTMSRTINVQFVAAPKQYCFEQYEVRLLNTEGMELLHAHIVEAKDLKESHENGAIIYLGEHNFTDLEYDTDYIPSVLPVESSSAGKCLCPIDDASDPHGVCSCIAADWKKIRLTAPPLPTAAATTQQPSIAKESDSTRPILSLLGLVVLFLFLFLLVFCILYYLLVKYRSRGKLVRTRFVTDTQTEYLIDPRHPVVSCNSSWSVLIVYAHDSTAHEATVLALAEFLRDSFNIKVHIDRWEQDEIESNLHDYINNAVLRVDKILIINSVGAYYRLQARSRGEPLERIASPSPLDRLFEAQIDMALQHARVISIRFSYTPSSSTLFSLSPLLQYSVPENLPLLLSALTENSARNDPRLMVGGAGGYDPGLDKLRACITRMQNAIDADPEWFENSHRRVPVRAVGPTAAIATPPAAGSPARAALPQQQLLVQPKEEPALLPPLDSGIAESSFITEEIEPEPAISHPTATVPADSGVVVHTTPPEDTVEEEEEEEEEEQQASTSHAAAAVPAKGEEDAVEDSAYHSGSHLHDEEEGEAIEMSRMEGKRRGTEVSDDSGKDETSSEGERTEDLSGRLPPQRIEHALRAKAKGDELETGDSGLISDFNSGLVENY</sequence>
<protein>
    <submittedName>
        <fullName evidence="12">SEFIR domain-containing protein</fullName>
    </submittedName>
</protein>
<proteinExistence type="predicted"/>
<feature type="compositionally biased region" description="Low complexity" evidence="9">
    <location>
        <begin position="730"/>
        <end position="741"/>
    </location>
</feature>
<name>A0A2A6BI22_PRIPA</name>
<evidence type="ECO:0000256" key="11">
    <source>
        <dbReference type="SAM" id="SignalP"/>
    </source>
</evidence>
<reference evidence="13" key="1">
    <citation type="journal article" date="2008" name="Nat. Genet.">
        <title>The Pristionchus pacificus genome provides a unique perspective on nematode lifestyle and parasitism.</title>
        <authorList>
            <person name="Dieterich C."/>
            <person name="Clifton S.W."/>
            <person name="Schuster L.N."/>
            <person name="Chinwalla A."/>
            <person name="Delehaunty K."/>
            <person name="Dinkelacker I."/>
            <person name="Fulton L."/>
            <person name="Fulton R."/>
            <person name="Godfrey J."/>
            <person name="Minx P."/>
            <person name="Mitreva M."/>
            <person name="Roeseler W."/>
            <person name="Tian H."/>
            <person name="Witte H."/>
            <person name="Yang S.P."/>
            <person name="Wilson R.K."/>
            <person name="Sommer R.J."/>
        </authorList>
    </citation>
    <scope>NUCLEOTIDE SEQUENCE [LARGE SCALE GENOMIC DNA]</scope>
    <source>
        <strain evidence="13">PS312</strain>
    </source>
</reference>
<evidence type="ECO:0000256" key="1">
    <source>
        <dbReference type="ARBA" id="ARBA00004251"/>
    </source>
</evidence>
<evidence type="ECO:0000256" key="3">
    <source>
        <dbReference type="ARBA" id="ARBA00022692"/>
    </source>
</evidence>
<keyword evidence="3 10" id="KW-0812">Transmembrane</keyword>
<evidence type="ECO:0000256" key="10">
    <source>
        <dbReference type="SAM" id="Phobius"/>
    </source>
</evidence>
<evidence type="ECO:0000256" key="2">
    <source>
        <dbReference type="ARBA" id="ARBA00022475"/>
    </source>
</evidence>
<feature type="chain" id="PRO_5043399958" evidence="11">
    <location>
        <begin position="21"/>
        <end position="842"/>
    </location>
</feature>
<dbReference type="PANTHER" id="PTHR15583">
    <property type="entry name" value="INTERLEUKIN-17 RECEPTOR"/>
    <property type="match status" value="1"/>
</dbReference>
<evidence type="ECO:0000313" key="13">
    <source>
        <dbReference type="Proteomes" id="UP000005239"/>
    </source>
</evidence>
<evidence type="ECO:0000256" key="6">
    <source>
        <dbReference type="ARBA" id="ARBA00023136"/>
    </source>
</evidence>
<feature type="signal peptide" evidence="11">
    <location>
        <begin position="1"/>
        <end position="20"/>
    </location>
</feature>
<dbReference type="GO" id="GO:0070482">
    <property type="term" value="P:response to oxygen levels"/>
    <property type="evidence" value="ECO:0007669"/>
    <property type="project" value="EnsemblMetazoa"/>
</dbReference>
<keyword evidence="8" id="KW-0325">Glycoprotein</keyword>
<evidence type="ECO:0000256" key="8">
    <source>
        <dbReference type="ARBA" id="ARBA00023180"/>
    </source>
</evidence>
<dbReference type="Pfam" id="PF25519">
    <property type="entry name" value="ILCR1_N"/>
    <property type="match status" value="1"/>
</dbReference>
<keyword evidence="13" id="KW-1185">Reference proteome</keyword>
<dbReference type="GO" id="GO:0098797">
    <property type="term" value="C:plasma membrane protein complex"/>
    <property type="evidence" value="ECO:0007669"/>
    <property type="project" value="EnsemblMetazoa"/>
</dbReference>
<dbReference type="Proteomes" id="UP000005239">
    <property type="component" value="Unassembled WGS sequence"/>
</dbReference>
<dbReference type="Pfam" id="PF08357">
    <property type="entry name" value="SEFIR"/>
    <property type="match status" value="1"/>
</dbReference>
<dbReference type="Gene3D" id="2.60.40.2160">
    <property type="entry name" value="Interleukin-17 receptor A/B, fibronectin-III-like domain 1"/>
    <property type="match status" value="1"/>
</dbReference>
<accession>A0A8R1UJ59</accession>
<reference evidence="12" key="2">
    <citation type="submission" date="2022-06" db="UniProtKB">
        <authorList>
            <consortium name="EnsemblMetazoa"/>
        </authorList>
    </citation>
    <scope>IDENTIFICATION</scope>
    <source>
        <strain evidence="12">PS312</strain>
    </source>
</reference>
<dbReference type="GO" id="GO:0040017">
    <property type="term" value="P:positive regulation of locomotion"/>
    <property type="evidence" value="ECO:0007669"/>
    <property type="project" value="EnsemblMetazoa"/>
</dbReference>